<dbReference type="AlphaFoldDB" id="A0A240ENG9"/>
<gene>
    <name evidence="5" type="ORF">VTH8203_03902</name>
</gene>
<sequence>MHSPKTALLSYLFIFSPLAWSSEVIRVCTVDWPPFSIVEDDSKVIEQGLSVDIYREAFSRMGKKVEFYHVPWGRCEKSVLSGDYDAILDSVKVSGLVNPSIPTAFYPLGAYVNKNSDLTEFRWDNVGNSRAGLVINYHYADIIINNKDWVVVPAETEEKLLTLLGKNRVDFAVLDYFSVVKLSKKVGVEIRLLYPLIVSQNLYLCLNSKHEGLLDELNLKLEDMLDDGTVNSLYESYSLKPYAEIYREVKDITEPD</sequence>
<protein>
    <submittedName>
        <fullName evidence="5">Bacterial extracellular solute-binding proteins, family 3</fullName>
    </submittedName>
</protein>
<dbReference type="SUPFAM" id="SSF53850">
    <property type="entry name" value="Periplasmic binding protein-like II"/>
    <property type="match status" value="1"/>
</dbReference>
<comment type="similarity">
    <text evidence="1">Belongs to the bacterial solute-binding protein 3 family.</text>
</comment>
<evidence type="ECO:0000256" key="2">
    <source>
        <dbReference type="ARBA" id="ARBA00022729"/>
    </source>
</evidence>
<dbReference type="EMBL" id="OANU01000111">
    <property type="protein sequence ID" value="SNX50247.1"/>
    <property type="molecule type" value="Genomic_DNA"/>
</dbReference>
<keyword evidence="6" id="KW-1185">Reference proteome</keyword>
<dbReference type="Pfam" id="PF00497">
    <property type="entry name" value="SBP_bac_3"/>
    <property type="match status" value="1"/>
</dbReference>
<dbReference type="PANTHER" id="PTHR35936:SF25">
    <property type="entry name" value="ABC TRANSPORTER SUBSTRATE-BINDING PROTEIN"/>
    <property type="match status" value="1"/>
</dbReference>
<feature type="domain" description="Solute-binding protein family 3/N-terminal" evidence="4">
    <location>
        <begin position="24"/>
        <end position="241"/>
    </location>
</feature>
<feature type="signal peptide" evidence="3">
    <location>
        <begin position="1"/>
        <end position="21"/>
    </location>
</feature>
<accession>A0A240ENG9</accession>
<proteinExistence type="inferred from homology"/>
<evidence type="ECO:0000313" key="5">
    <source>
        <dbReference type="EMBL" id="SNX50247.1"/>
    </source>
</evidence>
<dbReference type="Gene3D" id="3.40.190.10">
    <property type="entry name" value="Periplasmic binding protein-like II"/>
    <property type="match status" value="2"/>
</dbReference>
<dbReference type="PANTHER" id="PTHR35936">
    <property type="entry name" value="MEMBRANE-BOUND LYTIC MUREIN TRANSGLYCOSYLASE F"/>
    <property type="match status" value="1"/>
</dbReference>
<dbReference type="RefSeq" id="WP_096995196.1">
    <property type="nucleotide sequence ID" value="NZ_JBHSII010000001.1"/>
</dbReference>
<keyword evidence="2 3" id="KW-0732">Signal</keyword>
<feature type="chain" id="PRO_5012399221" evidence="3">
    <location>
        <begin position="22"/>
        <end position="256"/>
    </location>
</feature>
<evidence type="ECO:0000256" key="3">
    <source>
        <dbReference type="SAM" id="SignalP"/>
    </source>
</evidence>
<name>A0A240ENG9_9VIBR</name>
<evidence type="ECO:0000313" key="6">
    <source>
        <dbReference type="Proteomes" id="UP000219336"/>
    </source>
</evidence>
<evidence type="ECO:0000256" key="1">
    <source>
        <dbReference type="ARBA" id="ARBA00010333"/>
    </source>
</evidence>
<dbReference type="SMART" id="SM00062">
    <property type="entry name" value="PBPb"/>
    <property type="match status" value="1"/>
</dbReference>
<dbReference type="Proteomes" id="UP000219336">
    <property type="component" value="Unassembled WGS sequence"/>
</dbReference>
<organism evidence="5 6">
    <name type="scientific">Vibrio thalassae</name>
    <dbReference type="NCBI Taxonomy" id="1243014"/>
    <lineage>
        <taxon>Bacteria</taxon>
        <taxon>Pseudomonadati</taxon>
        <taxon>Pseudomonadota</taxon>
        <taxon>Gammaproteobacteria</taxon>
        <taxon>Vibrionales</taxon>
        <taxon>Vibrionaceae</taxon>
        <taxon>Vibrio</taxon>
    </lineage>
</organism>
<dbReference type="InterPro" id="IPR001638">
    <property type="entry name" value="Solute-binding_3/MltF_N"/>
</dbReference>
<dbReference type="OrthoDB" id="5296159at2"/>
<evidence type="ECO:0000259" key="4">
    <source>
        <dbReference type="SMART" id="SM00062"/>
    </source>
</evidence>
<reference evidence="6" key="1">
    <citation type="submission" date="2016-06" db="EMBL/GenBank/DDBJ databases">
        <authorList>
            <person name="Rodrigo-Torres L."/>
            <person name="Arahal R.D."/>
            <person name="Lucena T."/>
        </authorList>
    </citation>
    <scope>NUCLEOTIDE SEQUENCE [LARGE SCALE GENOMIC DNA]</scope>
    <source>
        <strain evidence="6">CECT8203</strain>
    </source>
</reference>